<keyword evidence="4" id="KW-1185">Reference proteome</keyword>
<feature type="domain" description="DDE-1" evidence="2">
    <location>
        <begin position="48"/>
        <end position="140"/>
    </location>
</feature>
<dbReference type="InterPro" id="IPR004875">
    <property type="entry name" value="DDE_SF_endonuclease_dom"/>
</dbReference>
<gene>
    <name evidence="3" type="ORF">MBM_07843</name>
</gene>
<sequence>MNIRSKDIINFDETKFRISCPRGTEVLVPGSIQEQWFVSNLLISTLIKEADNRFTDNKIALLYLEHYIKNADYGPNKPWKLMLIDNHASYRTPEFINLANKNHILPYPLILHLTHCMQPLDQNKCNELLSSPFRQEFESYMKVVEIQTIRCESIREFLTYSKKSAFASDPQSLMPTKTERMKGGPPKRADDYRDESSSKRIKEV</sequence>
<organism evidence="3 4">
    <name type="scientific">Marssonina brunnea f. sp. multigermtubi (strain MB_m1)</name>
    <name type="common">Marssonina leaf spot fungus</name>
    <dbReference type="NCBI Taxonomy" id="1072389"/>
    <lineage>
        <taxon>Eukaryota</taxon>
        <taxon>Fungi</taxon>
        <taxon>Dikarya</taxon>
        <taxon>Ascomycota</taxon>
        <taxon>Pezizomycotina</taxon>
        <taxon>Leotiomycetes</taxon>
        <taxon>Helotiales</taxon>
        <taxon>Drepanopezizaceae</taxon>
        <taxon>Drepanopeziza</taxon>
    </lineage>
</organism>
<dbReference type="GO" id="GO:0003676">
    <property type="term" value="F:nucleic acid binding"/>
    <property type="evidence" value="ECO:0007669"/>
    <property type="project" value="InterPro"/>
</dbReference>
<dbReference type="AlphaFoldDB" id="K1WMV1"/>
<dbReference type="KEGG" id="mbe:MBM_07843"/>
<dbReference type="HOGENOM" id="CLU_1343515_0_0_1"/>
<accession>K1WMV1</accession>
<dbReference type="Proteomes" id="UP000006753">
    <property type="component" value="Unassembled WGS sequence"/>
</dbReference>
<dbReference type="EMBL" id="JH921447">
    <property type="protein sequence ID" value="EKD14166.1"/>
    <property type="molecule type" value="Genomic_DNA"/>
</dbReference>
<dbReference type="Pfam" id="PF03184">
    <property type="entry name" value="DDE_1"/>
    <property type="match status" value="1"/>
</dbReference>
<evidence type="ECO:0000313" key="4">
    <source>
        <dbReference type="Proteomes" id="UP000006753"/>
    </source>
</evidence>
<dbReference type="OrthoDB" id="3562866at2759"/>
<evidence type="ECO:0000259" key="2">
    <source>
        <dbReference type="Pfam" id="PF03184"/>
    </source>
</evidence>
<dbReference type="InParanoid" id="K1WMV1"/>
<evidence type="ECO:0000313" key="3">
    <source>
        <dbReference type="EMBL" id="EKD14166.1"/>
    </source>
</evidence>
<feature type="region of interest" description="Disordered" evidence="1">
    <location>
        <begin position="166"/>
        <end position="204"/>
    </location>
</feature>
<evidence type="ECO:0000256" key="1">
    <source>
        <dbReference type="SAM" id="MobiDB-lite"/>
    </source>
</evidence>
<name>K1WMV1_MARBU</name>
<feature type="compositionally biased region" description="Basic and acidic residues" evidence="1">
    <location>
        <begin position="177"/>
        <end position="204"/>
    </location>
</feature>
<protein>
    <recommendedName>
        <fullName evidence="2">DDE-1 domain-containing protein</fullName>
    </recommendedName>
</protein>
<reference evidence="3 4" key="1">
    <citation type="journal article" date="2012" name="BMC Genomics">
        <title>Sequencing the genome of Marssonina brunnea reveals fungus-poplar co-evolution.</title>
        <authorList>
            <person name="Zhu S."/>
            <person name="Cao Y.-Z."/>
            <person name="Jiang C."/>
            <person name="Tan B.-Y."/>
            <person name="Wang Z."/>
            <person name="Feng S."/>
            <person name="Zhang L."/>
            <person name="Su X.-H."/>
            <person name="Brejova B."/>
            <person name="Vinar T."/>
            <person name="Xu M."/>
            <person name="Wang M.-X."/>
            <person name="Zhang S.-G."/>
            <person name="Huang M.-R."/>
            <person name="Wu R."/>
            <person name="Zhou Y."/>
        </authorList>
    </citation>
    <scope>NUCLEOTIDE SEQUENCE [LARGE SCALE GENOMIC DNA]</scope>
    <source>
        <strain evidence="3 4">MB_m1</strain>
    </source>
</reference>
<proteinExistence type="predicted"/>